<dbReference type="InterPro" id="IPR015946">
    <property type="entry name" value="KH_dom-like_a/b"/>
</dbReference>
<organism evidence="2 3">
    <name type="scientific">Pseudomonas rubra</name>
    <dbReference type="NCBI Taxonomy" id="2942627"/>
    <lineage>
        <taxon>Bacteria</taxon>
        <taxon>Pseudomonadati</taxon>
        <taxon>Pseudomonadota</taxon>
        <taxon>Gammaproteobacteria</taxon>
        <taxon>Pseudomonadales</taxon>
        <taxon>Pseudomonadaceae</taxon>
        <taxon>Pseudomonas</taxon>
    </lineage>
</organism>
<name>A0ABT5PA72_9PSED</name>
<dbReference type="Pfam" id="PF02566">
    <property type="entry name" value="OsmC"/>
    <property type="match status" value="1"/>
</dbReference>
<keyword evidence="3" id="KW-1185">Reference proteome</keyword>
<dbReference type="PANTHER" id="PTHR37809">
    <property type="entry name" value="RIBOSOMAL PROTEIN S12 METHYLTHIOTRANSFERASE ACCESSORY FACTOR YCAO"/>
    <property type="match status" value="1"/>
</dbReference>
<dbReference type="InterPro" id="IPR041080">
    <property type="entry name" value="YcaO_C"/>
</dbReference>
<dbReference type="PANTHER" id="PTHR37809:SF1">
    <property type="entry name" value="RIBOSOMAL PROTEIN S12 METHYLTHIOTRANSFERASE ACCESSORY FACTOR YCAO"/>
    <property type="match status" value="1"/>
</dbReference>
<sequence length="734" mass="82442">MEIKVNFLDNLRLEAKFDDFTVVADQPIRYKGDGSAPGPFDYFLASSALCAAYFVKLYCQTRDIPTDNIRLSQNNIVDPENRYKQIFKIQVELPADISEKDRQGILRSIDRCTVKKVVQTGPDFVIEEVENLDANAQALLMLDPASDTSTYIAGKDLPLEQTIANMSAILAGLGMKIEIASWRNIVPNVWSLHIRDAQSPMCFTNGKGATKEGALASALGEFIERLNCNFFYNDQFWGEDIATAEFVHYPDERWFKPGRKDALPKEILDEYCREIYNPDGELCGSHLYDTNSGNIERGICSLPFVRQSDGEVVYFPSNLIENLYLSNGMSAGNTLAEAQVQCLSEIFERAVKREILEGELALPDVPQAVLAKYPAILAGIQGLEEQGFPVLVKDASLGGAFPVMCVTLMNPRTGGVFASFGAHPSFEVALERSLTELLQGRSFEGLNDLPQPTFESHAVTEPNNFVEHFIDSSGVVSWRFFSAKADFEFVEWDFSAEGEHANAEEAAALFGILQDMGKEVYMAVYEHLGATACRILVPDYSEIYPVDDLIWDNTNKALFFREDILNLHRLEDEQLHALVERLEESELDDYTDITTLIGIEFDDNTAWGQLTILELKLLIHLALQQFEPAKELVETFLQFNDNTVERGLFYQAVNVVLEVALDDELELADYEVNFRRMFGNPRMDAVLGSVDGSVRFYGLTPTSMKLEGLERHQRLVDSYKKLHAARAKVANLSR</sequence>
<dbReference type="NCBIfam" id="TIGR03549">
    <property type="entry name" value="OsmC domain/YcaO domain-containing protein"/>
    <property type="match status" value="1"/>
</dbReference>
<reference evidence="2 3" key="1">
    <citation type="submission" date="2022-05" db="EMBL/GenBank/DDBJ databases">
        <title>Novel Pseudomonas spp. Isolated from a Rainbow Trout Aquaculture Facility.</title>
        <authorList>
            <person name="Testerman T."/>
            <person name="Graf J."/>
        </authorList>
    </citation>
    <scope>NUCLEOTIDE SEQUENCE [LARGE SCALE GENOMIC DNA]</scope>
    <source>
        <strain evidence="2 3">ID1025</strain>
    </source>
</reference>
<dbReference type="Proteomes" id="UP001148184">
    <property type="component" value="Unassembled WGS sequence"/>
</dbReference>
<accession>A0ABT5PA72</accession>
<dbReference type="InterPro" id="IPR003718">
    <property type="entry name" value="OsmC/Ohr_fam"/>
</dbReference>
<feature type="domain" description="YcaO" evidence="1">
    <location>
        <begin position="206"/>
        <end position="573"/>
    </location>
</feature>
<dbReference type="InterPro" id="IPR036102">
    <property type="entry name" value="OsmC/Ohrsf"/>
</dbReference>
<dbReference type="PROSITE" id="PS51664">
    <property type="entry name" value="YCAO"/>
    <property type="match status" value="1"/>
</dbReference>
<comment type="caution">
    <text evidence="2">The sequence shown here is derived from an EMBL/GenBank/DDBJ whole genome shotgun (WGS) entry which is preliminary data.</text>
</comment>
<dbReference type="Gene3D" id="3.30.1330.230">
    <property type="match status" value="1"/>
</dbReference>
<evidence type="ECO:0000313" key="2">
    <source>
        <dbReference type="EMBL" id="MDD1015062.1"/>
    </source>
</evidence>
<dbReference type="NCBIfam" id="NF040716">
    <property type="entry name" value="YcaO_for_S12"/>
    <property type="match status" value="1"/>
</dbReference>
<dbReference type="EMBL" id="JAMDGZ010000032">
    <property type="protein sequence ID" value="MDD1015062.1"/>
    <property type="molecule type" value="Genomic_DNA"/>
</dbReference>
<gene>
    <name evidence="2" type="ORF">M5G17_15445</name>
</gene>
<dbReference type="RefSeq" id="WP_273893770.1">
    <property type="nucleotide sequence ID" value="NZ_JAMDGP010000016.1"/>
</dbReference>
<dbReference type="SUPFAM" id="SSF82784">
    <property type="entry name" value="OsmC-like"/>
    <property type="match status" value="1"/>
</dbReference>
<dbReference type="NCBIfam" id="TIGR00702">
    <property type="entry name" value="YcaO-type kinase domain"/>
    <property type="match status" value="1"/>
</dbReference>
<dbReference type="InterPro" id="IPR019938">
    <property type="entry name" value="YcaO_dom_prot"/>
</dbReference>
<dbReference type="InterPro" id="IPR003776">
    <property type="entry name" value="YcaO-like_dom"/>
</dbReference>
<dbReference type="Pfam" id="PF18381">
    <property type="entry name" value="YcaO_C"/>
    <property type="match status" value="1"/>
</dbReference>
<evidence type="ECO:0000259" key="1">
    <source>
        <dbReference type="PROSITE" id="PS51664"/>
    </source>
</evidence>
<protein>
    <submittedName>
        <fullName evidence="2">OsmC domain/YcaO domain-containing protein</fullName>
    </submittedName>
</protein>
<proteinExistence type="predicted"/>
<dbReference type="Pfam" id="PF02624">
    <property type="entry name" value="YcaO"/>
    <property type="match status" value="1"/>
</dbReference>
<dbReference type="Gene3D" id="3.30.300.20">
    <property type="match status" value="1"/>
</dbReference>
<evidence type="ECO:0000313" key="3">
    <source>
        <dbReference type="Proteomes" id="UP001148184"/>
    </source>
</evidence>